<dbReference type="EMBL" id="BAAAQW010000003">
    <property type="protein sequence ID" value="GAA2198740.1"/>
    <property type="molecule type" value="Genomic_DNA"/>
</dbReference>
<name>A0ABP5NJR4_9MICC</name>
<gene>
    <name evidence="2" type="ORF">GCM10009849_12580</name>
</gene>
<feature type="region of interest" description="Disordered" evidence="1">
    <location>
        <begin position="1"/>
        <end position="24"/>
    </location>
</feature>
<evidence type="ECO:0000313" key="3">
    <source>
        <dbReference type="Proteomes" id="UP001500432"/>
    </source>
</evidence>
<accession>A0ABP5NJR4</accession>
<organism evidence="2 3">
    <name type="scientific">Sinomonas flava</name>
    <dbReference type="NCBI Taxonomy" id="496857"/>
    <lineage>
        <taxon>Bacteria</taxon>
        <taxon>Bacillati</taxon>
        <taxon>Actinomycetota</taxon>
        <taxon>Actinomycetes</taxon>
        <taxon>Micrococcales</taxon>
        <taxon>Micrococcaceae</taxon>
        <taxon>Sinomonas</taxon>
    </lineage>
</organism>
<evidence type="ECO:0000313" key="2">
    <source>
        <dbReference type="EMBL" id="GAA2198740.1"/>
    </source>
</evidence>
<comment type="caution">
    <text evidence="2">The sequence shown here is derived from an EMBL/GenBank/DDBJ whole genome shotgun (WGS) entry which is preliminary data.</text>
</comment>
<keyword evidence="3" id="KW-1185">Reference proteome</keyword>
<dbReference type="RefSeq" id="WP_344298813.1">
    <property type="nucleotide sequence ID" value="NZ_BAAAQW010000003.1"/>
</dbReference>
<dbReference type="Proteomes" id="UP001500432">
    <property type="component" value="Unassembled WGS sequence"/>
</dbReference>
<sequence length="98" mass="10996">MHTATMPSRRVPRPVPSPAPSGNITRALKARPVWVDVPTDDGGETRTAGFALAWTRDAVEVQVLWRKEYYVAATEFWVGASRVQRRVIEPQWLGRPVA</sequence>
<reference evidence="3" key="1">
    <citation type="journal article" date="2019" name="Int. J. Syst. Evol. Microbiol.">
        <title>The Global Catalogue of Microorganisms (GCM) 10K type strain sequencing project: providing services to taxonomists for standard genome sequencing and annotation.</title>
        <authorList>
            <consortium name="The Broad Institute Genomics Platform"/>
            <consortium name="The Broad Institute Genome Sequencing Center for Infectious Disease"/>
            <person name="Wu L."/>
            <person name="Ma J."/>
        </authorList>
    </citation>
    <scope>NUCLEOTIDE SEQUENCE [LARGE SCALE GENOMIC DNA]</scope>
    <source>
        <strain evidence="3">JCM 16034</strain>
    </source>
</reference>
<proteinExistence type="predicted"/>
<protein>
    <submittedName>
        <fullName evidence="2">Uncharacterized protein</fullName>
    </submittedName>
</protein>
<evidence type="ECO:0000256" key="1">
    <source>
        <dbReference type="SAM" id="MobiDB-lite"/>
    </source>
</evidence>